<dbReference type="SUPFAM" id="SSF81901">
    <property type="entry name" value="HCP-like"/>
    <property type="match status" value="1"/>
</dbReference>
<dbReference type="EMBL" id="AGNL01048705">
    <property type="protein sequence ID" value="EJK45194.1"/>
    <property type="molecule type" value="Genomic_DNA"/>
</dbReference>
<feature type="domain" description="RING-type" evidence="4">
    <location>
        <begin position="59"/>
        <end position="105"/>
    </location>
</feature>
<dbReference type="Gene3D" id="1.25.40.10">
    <property type="entry name" value="Tetratricopeptide repeat domain"/>
    <property type="match status" value="1"/>
</dbReference>
<evidence type="ECO:0000256" key="1">
    <source>
        <dbReference type="ARBA" id="ARBA00038101"/>
    </source>
</evidence>
<organism evidence="5 6">
    <name type="scientific">Thalassiosira oceanica</name>
    <name type="common">Marine diatom</name>
    <dbReference type="NCBI Taxonomy" id="159749"/>
    <lineage>
        <taxon>Eukaryota</taxon>
        <taxon>Sar</taxon>
        <taxon>Stramenopiles</taxon>
        <taxon>Ochrophyta</taxon>
        <taxon>Bacillariophyta</taxon>
        <taxon>Coscinodiscophyceae</taxon>
        <taxon>Thalassiosirophycidae</taxon>
        <taxon>Thalassiosirales</taxon>
        <taxon>Thalassiosiraceae</taxon>
        <taxon>Thalassiosira</taxon>
    </lineage>
</organism>
<accession>K0R274</accession>
<dbReference type="PANTHER" id="PTHR11102">
    <property type="entry name" value="SEL-1-LIKE PROTEIN"/>
    <property type="match status" value="1"/>
</dbReference>
<keyword evidence="2" id="KW-0479">Metal-binding</keyword>
<proteinExistence type="inferred from homology"/>
<dbReference type="Proteomes" id="UP000266841">
    <property type="component" value="Unassembled WGS sequence"/>
</dbReference>
<reference evidence="5 6" key="1">
    <citation type="journal article" date="2012" name="Genome Biol.">
        <title>Genome and low-iron response of an oceanic diatom adapted to chronic iron limitation.</title>
        <authorList>
            <person name="Lommer M."/>
            <person name="Specht M."/>
            <person name="Roy A.S."/>
            <person name="Kraemer L."/>
            <person name="Andreson R."/>
            <person name="Gutowska M.A."/>
            <person name="Wolf J."/>
            <person name="Bergner S.V."/>
            <person name="Schilhabel M.B."/>
            <person name="Klostermeier U.C."/>
            <person name="Beiko R.G."/>
            <person name="Rosenstiel P."/>
            <person name="Hippler M."/>
            <person name="Laroche J."/>
        </authorList>
    </citation>
    <scope>NUCLEOTIDE SEQUENCE [LARGE SCALE GENOMIC DNA]</scope>
    <source>
        <strain evidence="5 6">CCMP1005</strain>
    </source>
</reference>
<dbReference type="InterPro" id="IPR011990">
    <property type="entry name" value="TPR-like_helical_dom_sf"/>
</dbReference>
<protein>
    <recommendedName>
        <fullName evidence="4">RING-type domain-containing protein</fullName>
    </recommendedName>
</protein>
<dbReference type="SMART" id="SM00671">
    <property type="entry name" value="SEL1"/>
    <property type="match status" value="3"/>
</dbReference>
<sequence>QGAEGTRAPEHVVMSNEAAAVAKAGGAAESAGLASRNVQQRSTEELMSSGHERPEGDRCPICFDLIELPKHKNSKFKACCMKRVCNGCILEARRRGMNGRCPFCRSPLPIDDASELAMIKKRVSKGDANAIYLLGQKYFYGELGLTKDLPRAIELWTEAAELGSLDAHYQLGCAYYNGDGVEEDKPRGVQHWQGAAMKGLVESRNMLGAVEYNNGNQQLAVQHWMISAKMGYQKSLNGIKEMFMNGNVTKAQYAEALLGFRDAVEETKSPQREEAKRLGHPLRVRPPGHSSRCCAVYLHAALVRGAIASSRFLRTLNSRSPRTRILELPQIAPAVPLQLGRGRLAVVCADAFLSRRAVVGRRAGEGSVAVPVASRQAASPPLVPPVEPVQFLHVHSVVEDVLHGQPLIAGHYTVRLDDRAERGVLDASRLHNRLLLPDEQTPFDVTRHRLAEGLVEGAPRSARPAK</sequence>
<feature type="region of interest" description="Disordered" evidence="3">
    <location>
        <begin position="30"/>
        <end position="54"/>
    </location>
</feature>
<keyword evidence="2" id="KW-0863">Zinc-finger</keyword>
<evidence type="ECO:0000256" key="3">
    <source>
        <dbReference type="SAM" id="MobiDB-lite"/>
    </source>
</evidence>
<dbReference type="PROSITE" id="PS50089">
    <property type="entry name" value="ZF_RING_2"/>
    <property type="match status" value="1"/>
</dbReference>
<dbReference type="eggNOG" id="ENOG502S2H7">
    <property type="taxonomic scope" value="Eukaryota"/>
</dbReference>
<gene>
    <name evidence="5" type="ORF">THAOC_36199</name>
</gene>
<comment type="caution">
    <text evidence="5">The sequence shown here is derived from an EMBL/GenBank/DDBJ whole genome shotgun (WGS) entry which is preliminary data.</text>
</comment>
<dbReference type="PANTHER" id="PTHR11102:SF160">
    <property type="entry name" value="ERAD-ASSOCIATED E3 UBIQUITIN-PROTEIN LIGASE COMPONENT HRD3"/>
    <property type="match status" value="1"/>
</dbReference>
<dbReference type="AlphaFoldDB" id="K0R274"/>
<evidence type="ECO:0000259" key="4">
    <source>
        <dbReference type="PROSITE" id="PS50089"/>
    </source>
</evidence>
<dbReference type="Gene3D" id="3.30.40.10">
    <property type="entry name" value="Zinc/RING finger domain, C3HC4 (zinc finger)"/>
    <property type="match status" value="1"/>
</dbReference>
<feature type="non-terminal residue" evidence="5">
    <location>
        <position position="1"/>
    </location>
</feature>
<evidence type="ECO:0000313" key="6">
    <source>
        <dbReference type="Proteomes" id="UP000266841"/>
    </source>
</evidence>
<comment type="similarity">
    <text evidence="1">Belongs to the sel-1 family.</text>
</comment>
<keyword evidence="2" id="KW-0862">Zinc</keyword>
<dbReference type="GO" id="GO:0005737">
    <property type="term" value="C:cytoplasm"/>
    <property type="evidence" value="ECO:0007669"/>
    <property type="project" value="UniProtKB-ARBA"/>
</dbReference>
<keyword evidence="6" id="KW-1185">Reference proteome</keyword>
<dbReference type="SUPFAM" id="SSF57850">
    <property type="entry name" value="RING/U-box"/>
    <property type="match status" value="1"/>
</dbReference>
<dbReference type="Pfam" id="PF08238">
    <property type="entry name" value="Sel1"/>
    <property type="match status" value="2"/>
</dbReference>
<dbReference type="InterPro" id="IPR001841">
    <property type="entry name" value="Znf_RING"/>
</dbReference>
<dbReference type="InterPro" id="IPR050767">
    <property type="entry name" value="Sel1_AlgK"/>
</dbReference>
<name>K0R274_THAOC</name>
<evidence type="ECO:0000313" key="5">
    <source>
        <dbReference type="EMBL" id="EJK45194.1"/>
    </source>
</evidence>
<dbReference type="GO" id="GO:0008270">
    <property type="term" value="F:zinc ion binding"/>
    <property type="evidence" value="ECO:0007669"/>
    <property type="project" value="UniProtKB-KW"/>
</dbReference>
<dbReference type="InterPro" id="IPR013083">
    <property type="entry name" value="Znf_RING/FYVE/PHD"/>
</dbReference>
<dbReference type="InterPro" id="IPR006597">
    <property type="entry name" value="Sel1-like"/>
</dbReference>
<evidence type="ECO:0000256" key="2">
    <source>
        <dbReference type="PROSITE-ProRule" id="PRU00175"/>
    </source>
</evidence>